<dbReference type="OrthoDB" id="345299at2759"/>
<name>U6GNT6_EIMAC</name>
<keyword evidence="2" id="KW-1185">Reference proteome</keyword>
<gene>
    <name evidence="1" type="ORF">EAH_00024040</name>
</gene>
<dbReference type="EMBL" id="HG671879">
    <property type="protein sequence ID" value="CDI81881.1"/>
    <property type="molecule type" value="Genomic_DNA"/>
</dbReference>
<proteinExistence type="predicted"/>
<sequence length="362" mass="41152">MQNVNKYHSLGDRLGVVRLALGSTKRRLQSADAALGVKLLNVPLAELAIHYHETQLFIQEAIGHVANAFAVDPQRVVPLQLRPDEREPTKCTIWTFTIRGIPFHDLLGQMREMFEHSKVAFGEWRFGSRKVELEPLILGVPGVLSNVSLQTPPTVWQRPGLDAEWEQEAELWIKLRDFKWLEELKSSVSQFERRLLKLRDVVASTMKVKDPRALQVAKYYSTSDGTIIRMTPATPDKREHIEQLKKWLLAFESGEVNQKVPEVSEDFWPIRSPKTGRPLSLSIFSSSTTSSTVTPLAHRVIVSRDDYSYETPKGENVKTAFETPLLRFVVESPSSFCAVYLKHAFEPVPATTRGSQVCMWML</sequence>
<dbReference type="VEuPathDB" id="ToxoDB:EAH_00024040"/>
<dbReference type="GeneID" id="25270474"/>
<organism evidence="1 2">
    <name type="scientific">Eimeria acervulina</name>
    <name type="common">Coccidian parasite</name>
    <dbReference type="NCBI Taxonomy" id="5801"/>
    <lineage>
        <taxon>Eukaryota</taxon>
        <taxon>Sar</taxon>
        <taxon>Alveolata</taxon>
        <taxon>Apicomplexa</taxon>
        <taxon>Conoidasida</taxon>
        <taxon>Coccidia</taxon>
        <taxon>Eucoccidiorida</taxon>
        <taxon>Eimeriorina</taxon>
        <taxon>Eimeriidae</taxon>
        <taxon>Eimeria</taxon>
    </lineage>
</organism>
<accession>U6GNT6</accession>
<evidence type="ECO:0000313" key="2">
    <source>
        <dbReference type="Proteomes" id="UP000018050"/>
    </source>
</evidence>
<protein>
    <submittedName>
        <fullName evidence="1">Uncharacterized protein</fullName>
    </submittedName>
</protein>
<dbReference type="AlphaFoldDB" id="U6GNT6"/>
<reference evidence="1" key="1">
    <citation type="submission" date="2013-10" db="EMBL/GenBank/DDBJ databases">
        <title>Genomic analysis of the causative agents of coccidiosis in chickens.</title>
        <authorList>
            <person name="Reid A.J."/>
            <person name="Blake D."/>
            <person name="Billington K."/>
            <person name="Browne H."/>
            <person name="Dunn M."/>
            <person name="Hung S."/>
            <person name="Kawahara F."/>
            <person name="Miranda-Saavedra D."/>
            <person name="Mourier T."/>
            <person name="Nagra H."/>
            <person name="Otto T.D."/>
            <person name="Rawlings N."/>
            <person name="Sanchez A."/>
            <person name="Sanders M."/>
            <person name="Subramaniam C."/>
            <person name="Tay Y."/>
            <person name="Dear P."/>
            <person name="Doerig C."/>
            <person name="Gruber A."/>
            <person name="Parkinson J."/>
            <person name="Shirley M."/>
            <person name="Wan K.L."/>
            <person name="Berriman M."/>
            <person name="Tomley F."/>
            <person name="Pain A."/>
        </authorList>
    </citation>
    <scope>NUCLEOTIDE SEQUENCE</scope>
    <source>
        <strain evidence="1">Houghton</strain>
    </source>
</reference>
<evidence type="ECO:0000313" key="1">
    <source>
        <dbReference type="EMBL" id="CDI81881.1"/>
    </source>
</evidence>
<reference evidence="1" key="2">
    <citation type="submission" date="2013-10" db="EMBL/GenBank/DDBJ databases">
        <authorList>
            <person name="Aslett M."/>
        </authorList>
    </citation>
    <scope>NUCLEOTIDE SEQUENCE</scope>
    <source>
        <strain evidence="1">Houghton</strain>
    </source>
</reference>
<dbReference type="Proteomes" id="UP000018050">
    <property type="component" value="Unassembled WGS sequence"/>
</dbReference>
<dbReference type="RefSeq" id="XP_013248544.1">
    <property type="nucleotide sequence ID" value="XM_013393090.1"/>
</dbReference>